<organism evidence="1 2">
    <name type="scientific">Bauhinia variegata</name>
    <name type="common">Purple orchid tree</name>
    <name type="synonym">Phanera variegata</name>
    <dbReference type="NCBI Taxonomy" id="167791"/>
    <lineage>
        <taxon>Eukaryota</taxon>
        <taxon>Viridiplantae</taxon>
        <taxon>Streptophyta</taxon>
        <taxon>Embryophyta</taxon>
        <taxon>Tracheophyta</taxon>
        <taxon>Spermatophyta</taxon>
        <taxon>Magnoliopsida</taxon>
        <taxon>eudicotyledons</taxon>
        <taxon>Gunneridae</taxon>
        <taxon>Pentapetalae</taxon>
        <taxon>rosids</taxon>
        <taxon>fabids</taxon>
        <taxon>Fabales</taxon>
        <taxon>Fabaceae</taxon>
        <taxon>Cercidoideae</taxon>
        <taxon>Cercideae</taxon>
        <taxon>Bauhiniinae</taxon>
        <taxon>Bauhinia</taxon>
    </lineage>
</organism>
<dbReference type="Proteomes" id="UP000828941">
    <property type="component" value="Chromosome 13"/>
</dbReference>
<reference evidence="1 2" key="1">
    <citation type="journal article" date="2022" name="DNA Res.">
        <title>Chromosomal-level genome assembly of the orchid tree Bauhinia variegata (Leguminosae; Cercidoideae) supports the allotetraploid origin hypothesis of Bauhinia.</title>
        <authorList>
            <person name="Zhong Y."/>
            <person name="Chen Y."/>
            <person name="Zheng D."/>
            <person name="Pang J."/>
            <person name="Liu Y."/>
            <person name="Luo S."/>
            <person name="Meng S."/>
            <person name="Qian L."/>
            <person name="Wei D."/>
            <person name="Dai S."/>
            <person name="Zhou R."/>
        </authorList>
    </citation>
    <scope>NUCLEOTIDE SEQUENCE [LARGE SCALE GENOMIC DNA]</scope>
    <source>
        <strain evidence="1">BV-YZ2020</strain>
    </source>
</reference>
<evidence type="ECO:0000313" key="2">
    <source>
        <dbReference type="Proteomes" id="UP000828941"/>
    </source>
</evidence>
<evidence type="ECO:0000313" key="1">
    <source>
        <dbReference type="EMBL" id="KAI4299948.1"/>
    </source>
</evidence>
<gene>
    <name evidence="1" type="ORF">L6164_033368</name>
</gene>
<protein>
    <submittedName>
        <fullName evidence="1">Uncharacterized protein</fullName>
    </submittedName>
</protein>
<comment type="caution">
    <text evidence="1">The sequence shown here is derived from an EMBL/GenBank/DDBJ whole genome shotgun (WGS) entry which is preliminary data.</text>
</comment>
<name>A0ACB9KRN0_BAUVA</name>
<dbReference type="EMBL" id="CM039438">
    <property type="protein sequence ID" value="KAI4299948.1"/>
    <property type="molecule type" value="Genomic_DNA"/>
</dbReference>
<proteinExistence type="predicted"/>
<accession>A0ACB9KRN0</accession>
<sequence length="112" mass="12710">MTIEIASQLIHCKTSKELWTAAKELSGSNTRSRITLLKSEFQRTRKGSMKMEDYLSRMKTIADNLTLAGSPLSILEINSQIFAGIVVSLFEKEDLTWVELQATLLTFKNRLE</sequence>
<keyword evidence="2" id="KW-1185">Reference proteome</keyword>